<dbReference type="SMART" id="SM00382">
    <property type="entry name" value="AAA"/>
    <property type="match status" value="1"/>
</dbReference>
<dbReference type="GO" id="GO:0006952">
    <property type="term" value="P:defense response"/>
    <property type="evidence" value="ECO:0007669"/>
    <property type="project" value="UniProtKB-KW"/>
</dbReference>
<dbReference type="PANTHER" id="PTHR33463">
    <property type="entry name" value="NB-ARC DOMAIN-CONTAINING PROTEIN-RELATED"/>
    <property type="match status" value="1"/>
</dbReference>
<evidence type="ECO:0000256" key="3">
    <source>
        <dbReference type="ARBA" id="ARBA00022821"/>
    </source>
</evidence>
<evidence type="ECO:0000256" key="2">
    <source>
        <dbReference type="ARBA" id="ARBA00022741"/>
    </source>
</evidence>
<dbReference type="Proteomes" id="UP001603857">
    <property type="component" value="Unassembled WGS sequence"/>
</dbReference>
<comment type="similarity">
    <text evidence="1">Belongs to the disease resistance NB-LRR family.</text>
</comment>
<dbReference type="Gene3D" id="1.10.8.430">
    <property type="entry name" value="Helical domain of apoptotic protease-activating factors"/>
    <property type="match status" value="1"/>
</dbReference>
<proteinExistence type="inferred from homology"/>
<keyword evidence="3" id="KW-0611">Plant defense</keyword>
<protein>
    <recommendedName>
        <fullName evidence="6">AAA+ ATPase domain-containing protein</fullName>
    </recommendedName>
</protein>
<dbReference type="EMBL" id="JBGMDY010000008">
    <property type="protein sequence ID" value="KAL2326090.1"/>
    <property type="molecule type" value="Genomic_DNA"/>
</dbReference>
<keyword evidence="8" id="KW-1185">Reference proteome</keyword>
<dbReference type="InterPro" id="IPR002182">
    <property type="entry name" value="NB-ARC"/>
</dbReference>
<evidence type="ECO:0000256" key="4">
    <source>
        <dbReference type="ARBA" id="ARBA00022840"/>
    </source>
</evidence>
<evidence type="ECO:0000256" key="1">
    <source>
        <dbReference type="ARBA" id="ARBA00008894"/>
    </source>
</evidence>
<dbReference type="Pfam" id="PF00931">
    <property type="entry name" value="NB-ARC"/>
    <property type="match status" value="1"/>
</dbReference>
<evidence type="ECO:0000259" key="6">
    <source>
        <dbReference type="SMART" id="SM00382"/>
    </source>
</evidence>
<dbReference type="InterPro" id="IPR050905">
    <property type="entry name" value="Plant_NBS-LRR"/>
</dbReference>
<gene>
    <name evidence="7" type="ORF">Fmac_025148</name>
</gene>
<dbReference type="InterPro" id="IPR042197">
    <property type="entry name" value="Apaf_helical"/>
</dbReference>
<dbReference type="SUPFAM" id="SSF52058">
    <property type="entry name" value="L domain-like"/>
    <property type="match status" value="1"/>
</dbReference>
<reference evidence="7 8" key="1">
    <citation type="submission" date="2024-08" db="EMBL/GenBank/DDBJ databases">
        <title>Insights into the chromosomal genome structure of Flemingia macrophylla.</title>
        <authorList>
            <person name="Ding Y."/>
            <person name="Zhao Y."/>
            <person name="Bi W."/>
            <person name="Wu M."/>
            <person name="Zhao G."/>
            <person name="Gong Y."/>
            <person name="Li W."/>
            <person name="Zhang P."/>
        </authorList>
    </citation>
    <scope>NUCLEOTIDE SEQUENCE [LARGE SCALE GENOMIC DNA]</scope>
    <source>
        <strain evidence="7">DYQJB</strain>
        <tissue evidence="7">Leaf</tissue>
    </source>
</reference>
<keyword evidence="2" id="KW-0547">Nucleotide-binding</keyword>
<dbReference type="InterPro" id="IPR027417">
    <property type="entry name" value="P-loop_NTPase"/>
</dbReference>
<feature type="coiled-coil region" evidence="5">
    <location>
        <begin position="25"/>
        <end position="59"/>
    </location>
</feature>
<dbReference type="Gene3D" id="3.80.10.10">
    <property type="entry name" value="Ribonuclease Inhibitor"/>
    <property type="match status" value="2"/>
</dbReference>
<comment type="caution">
    <text evidence="7">The sequence shown here is derived from an EMBL/GenBank/DDBJ whole genome shotgun (WGS) entry which is preliminary data.</text>
</comment>
<dbReference type="Pfam" id="PF23247">
    <property type="entry name" value="LRR_RPS2"/>
    <property type="match status" value="1"/>
</dbReference>
<evidence type="ECO:0000313" key="7">
    <source>
        <dbReference type="EMBL" id="KAL2326090.1"/>
    </source>
</evidence>
<keyword evidence="5" id="KW-0175">Coiled coil</keyword>
<keyword evidence="4" id="KW-0067">ATP-binding</keyword>
<sequence>MDIGSAASAIAKCLVPCISSQIGYILSYKRNLEMLETKVQRLQATKDSVQHDVDDAERNGEEIKEIVKIWKKDAHKIVAEANKLIDTDVGYCLGQCPNLWKKNQQSKKFEEMTENISKLLAEGNFKNVSYRVASNVTVAPFCRDYQALDSRTSMLNEIKQALKDSNIYMIGVHGMGGVGKTTFVNELAWQVDKDGSFGIVVIATVTSSPDVKDIQDQIGDVLLNRKLEKGSETGRAAELRQRISQEKSVLIILDDLWSELDLTKVGIPYGSEFSGCKLVITSRNLDILTDMRAQKTFDLKALQEEDSWNLFQKMAGEVVNEFNIRQIAKKVAKCCAGLPLLIVTVAKGLRKKDTTSWKDALFQLEGFEKELKKRVYPTLMLSYNWLENEELKKLFLFIGSFGINVCNRKVEELFLYCRALDFYSHMHKLSDARNRHYKLINDLKASSLLLDSGQEHVKMHDVVRDMAKSMVSYPNYVVSSLTELKERQKIDQLQKCHYIVIYSSNIFELPEELECPELKILLIHYIALEKKVNVPDNFFSGMKELKSLDLRGMKFTPCLPPSLHLLTNLRSLKLFGCNLGDIRMIGELTHLEILNLEWSHIEELPKEIGHLTHLRLLNLTCCYCPRVIPANLTSSLRCLEELYMLVARQILWGVEGSQSQSNNASLRELRDLHQLTTLEISIEDTSVVPLDFQFPANLERYKIIIGDMWRDFHKFRDDDSRRLMLTYPGWQNKSLTTVQNLSLDNLKHRSDELLHIIKGLGKPHSSFPNLETLVLCNLSNMTEICCGAIPNHTFEKLKEIRVEGCDRYEFPNLETLVISSLNNLESVWPNQLALISFCKLRKISISGCQSLHYVLPISVAKEFRNLKYLHVKNCSIENIVEKGVGCDMTPVYIERLEVDDCPNMKTIVPSSVLFQSLTDLYVRRCKELANIIMPSRTTSLPKLRKLHIATEAHKLLQGKLRLQVSITTQNTCDCVSRDGDLL</sequence>
<dbReference type="InterPro" id="IPR003593">
    <property type="entry name" value="AAA+_ATPase"/>
</dbReference>
<dbReference type="SUPFAM" id="SSF52540">
    <property type="entry name" value="P-loop containing nucleoside triphosphate hydrolases"/>
    <property type="match status" value="1"/>
</dbReference>
<dbReference type="Gene3D" id="3.40.50.300">
    <property type="entry name" value="P-loop containing nucleotide triphosphate hydrolases"/>
    <property type="match status" value="1"/>
</dbReference>
<organism evidence="7 8">
    <name type="scientific">Flemingia macrophylla</name>
    <dbReference type="NCBI Taxonomy" id="520843"/>
    <lineage>
        <taxon>Eukaryota</taxon>
        <taxon>Viridiplantae</taxon>
        <taxon>Streptophyta</taxon>
        <taxon>Embryophyta</taxon>
        <taxon>Tracheophyta</taxon>
        <taxon>Spermatophyta</taxon>
        <taxon>Magnoliopsida</taxon>
        <taxon>eudicotyledons</taxon>
        <taxon>Gunneridae</taxon>
        <taxon>Pentapetalae</taxon>
        <taxon>rosids</taxon>
        <taxon>fabids</taxon>
        <taxon>Fabales</taxon>
        <taxon>Fabaceae</taxon>
        <taxon>Papilionoideae</taxon>
        <taxon>50 kb inversion clade</taxon>
        <taxon>NPAAA clade</taxon>
        <taxon>indigoferoid/millettioid clade</taxon>
        <taxon>Phaseoleae</taxon>
        <taxon>Flemingia</taxon>
    </lineage>
</organism>
<dbReference type="PRINTS" id="PR00364">
    <property type="entry name" value="DISEASERSIST"/>
</dbReference>
<dbReference type="InterPro" id="IPR032675">
    <property type="entry name" value="LRR_dom_sf"/>
</dbReference>
<dbReference type="InterPro" id="IPR057135">
    <property type="entry name" value="At4g27190-like_LRR"/>
</dbReference>
<evidence type="ECO:0000256" key="5">
    <source>
        <dbReference type="SAM" id="Coils"/>
    </source>
</evidence>
<accession>A0ABD1LT49</accession>
<feature type="domain" description="AAA+ ATPase" evidence="6">
    <location>
        <begin position="166"/>
        <end position="303"/>
    </location>
</feature>
<dbReference type="GO" id="GO:0005524">
    <property type="term" value="F:ATP binding"/>
    <property type="evidence" value="ECO:0007669"/>
    <property type="project" value="UniProtKB-KW"/>
</dbReference>
<dbReference type="AlphaFoldDB" id="A0ABD1LT49"/>
<evidence type="ECO:0000313" key="8">
    <source>
        <dbReference type="Proteomes" id="UP001603857"/>
    </source>
</evidence>
<name>A0ABD1LT49_9FABA</name>
<dbReference type="PANTHER" id="PTHR33463:SF203">
    <property type="entry name" value="AAA+ ATPASE DOMAIN-CONTAINING PROTEIN"/>
    <property type="match status" value="1"/>
</dbReference>